<protein>
    <submittedName>
        <fullName evidence="10">ABC transporter permease</fullName>
    </submittedName>
</protein>
<feature type="transmembrane region" description="Helical" evidence="8">
    <location>
        <begin position="209"/>
        <end position="233"/>
    </location>
</feature>
<evidence type="ECO:0000256" key="6">
    <source>
        <dbReference type="ARBA" id="ARBA00022989"/>
    </source>
</evidence>
<dbReference type="PROSITE" id="PS51012">
    <property type="entry name" value="ABC_TM2"/>
    <property type="match status" value="1"/>
</dbReference>
<dbReference type="InterPro" id="IPR047817">
    <property type="entry name" value="ABC2_TM_bact-type"/>
</dbReference>
<keyword evidence="7 8" id="KW-0472">Membrane</keyword>
<dbReference type="InterPro" id="IPR051449">
    <property type="entry name" value="ABC-2_transporter_component"/>
</dbReference>
<evidence type="ECO:0000313" key="11">
    <source>
        <dbReference type="Proteomes" id="UP001165444"/>
    </source>
</evidence>
<dbReference type="Proteomes" id="UP001165444">
    <property type="component" value="Unassembled WGS sequence"/>
</dbReference>
<comment type="subcellular location">
    <subcellularLocation>
        <location evidence="1">Cell membrane</location>
        <topology evidence="1">Multi-pass membrane protein</topology>
    </subcellularLocation>
</comment>
<keyword evidence="6 8" id="KW-1133">Transmembrane helix</keyword>
<proteinExistence type="inferred from homology"/>
<sequence>MLSYLIEKEFKQLFRNSFLPRLILLFPCMLLIVFPWAATLEVQDVRLAIIDQDHSQTSRRLIQQIEASRYFRFQHMAVSYEEALQAIEKDQIDIILQIPIDFEKEQILGKPAEVQIAANAINGMKGNLGSSYLAQIINRQSDTTSIRYLYNPHLDYKHYMVPALMTMMLFLICGFLPALNIVSEKENGTIEQINVTPVNKVVFTLSKLIPYWLIGFFVLSIAMLLAWLIYGLVPASSLSTIYIGAGIFIFLVSGVGITISNYSSTLQQAMFVTWFFVIIMLLMSGLFTPVGSMPEWAQSIAAFNPLKYFVEFIRMVYLKGSSLAEVGKPLGCLLGFGILFNIWAVWSYRKQQ</sequence>
<dbReference type="InterPro" id="IPR013525">
    <property type="entry name" value="ABC2_TM"/>
</dbReference>
<feature type="transmembrane region" description="Helical" evidence="8">
    <location>
        <begin position="239"/>
        <end position="259"/>
    </location>
</feature>
<keyword evidence="5 8" id="KW-0812">Transmembrane</keyword>
<reference evidence="10 11" key="1">
    <citation type="submission" date="2022-03" db="EMBL/GenBank/DDBJ databases">
        <title>Parabacteroides sp. nov. isolated from swine feces.</title>
        <authorList>
            <person name="Bak J.E."/>
        </authorList>
    </citation>
    <scope>NUCLEOTIDE SEQUENCE [LARGE SCALE GENOMIC DNA]</scope>
    <source>
        <strain evidence="10 11">AGMB00274</strain>
    </source>
</reference>
<feature type="transmembrane region" description="Helical" evidence="8">
    <location>
        <begin position="271"/>
        <end position="290"/>
    </location>
</feature>
<evidence type="ECO:0000313" key="10">
    <source>
        <dbReference type="EMBL" id="MCJ2382231.1"/>
    </source>
</evidence>
<evidence type="ECO:0000256" key="2">
    <source>
        <dbReference type="ARBA" id="ARBA00007783"/>
    </source>
</evidence>
<dbReference type="PANTHER" id="PTHR30294">
    <property type="entry name" value="MEMBRANE COMPONENT OF ABC TRANSPORTER YHHJ-RELATED"/>
    <property type="match status" value="1"/>
</dbReference>
<evidence type="ECO:0000256" key="1">
    <source>
        <dbReference type="ARBA" id="ARBA00004651"/>
    </source>
</evidence>
<evidence type="ECO:0000256" key="4">
    <source>
        <dbReference type="ARBA" id="ARBA00022475"/>
    </source>
</evidence>
<dbReference type="Pfam" id="PF12698">
    <property type="entry name" value="ABC2_membrane_3"/>
    <property type="match status" value="1"/>
</dbReference>
<organism evidence="10 11">
    <name type="scientific">Parabacteroides faecalis</name>
    <dbReference type="NCBI Taxonomy" id="2924040"/>
    <lineage>
        <taxon>Bacteria</taxon>
        <taxon>Pseudomonadati</taxon>
        <taxon>Bacteroidota</taxon>
        <taxon>Bacteroidia</taxon>
        <taxon>Bacteroidales</taxon>
        <taxon>Tannerellaceae</taxon>
        <taxon>Parabacteroides</taxon>
    </lineage>
</organism>
<comment type="similarity">
    <text evidence="2">Belongs to the ABC-2 integral membrane protein family.</text>
</comment>
<keyword evidence="4" id="KW-1003">Cell membrane</keyword>
<evidence type="ECO:0000256" key="7">
    <source>
        <dbReference type="ARBA" id="ARBA00023136"/>
    </source>
</evidence>
<gene>
    <name evidence="10" type="ORF">MUN53_16715</name>
</gene>
<feature type="domain" description="ABC transmembrane type-2" evidence="9">
    <location>
        <begin position="126"/>
        <end position="351"/>
    </location>
</feature>
<feature type="transmembrane region" description="Helical" evidence="8">
    <location>
        <begin position="159"/>
        <end position="182"/>
    </location>
</feature>
<keyword evidence="11" id="KW-1185">Reference proteome</keyword>
<evidence type="ECO:0000256" key="5">
    <source>
        <dbReference type="ARBA" id="ARBA00022692"/>
    </source>
</evidence>
<dbReference type="RefSeq" id="WP_243326546.1">
    <property type="nucleotide sequence ID" value="NZ_JAKZMM010000064.1"/>
</dbReference>
<feature type="transmembrane region" description="Helical" evidence="8">
    <location>
        <begin position="329"/>
        <end position="348"/>
    </location>
</feature>
<evidence type="ECO:0000256" key="3">
    <source>
        <dbReference type="ARBA" id="ARBA00022448"/>
    </source>
</evidence>
<accession>A0ABT0C6M2</accession>
<keyword evidence="3" id="KW-0813">Transport</keyword>
<feature type="transmembrane region" description="Helical" evidence="8">
    <location>
        <begin position="18"/>
        <end position="38"/>
    </location>
</feature>
<dbReference type="EMBL" id="JAKZMM010000064">
    <property type="protein sequence ID" value="MCJ2382231.1"/>
    <property type="molecule type" value="Genomic_DNA"/>
</dbReference>
<dbReference type="PANTHER" id="PTHR30294:SF29">
    <property type="entry name" value="MULTIDRUG ABC TRANSPORTER PERMEASE YBHS-RELATED"/>
    <property type="match status" value="1"/>
</dbReference>
<evidence type="ECO:0000259" key="9">
    <source>
        <dbReference type="PROSITE" id="PS51012"/>
    </source>
</evidence>
<comment type="caution">
    <text evidence="10">The sequence shown here is derived from an EMBL/GenBank/DDBJ whole genome shotgun (WGS) entry which is preliminary data.</text>
</comment>
<dbReference type="Gene3D" id="3.40.1710.10">
    <property type="entry name" value="abc type-2 transporter like domain"/>
    <property type="match status" value="1"/>
</dbReference>
<evidence type="ECO:0000256" key="8">
    <source>
        <dbReference type="SAM" id="Phobius"/>
    </source>
</evidence>
<name>A0ABT0C6M2_9BACT</name>